<dbReference type="Gene3D" id="3.30.420.10">
    <property type="entry name" value="Ribonuclease H-like superfamily/Ribonuclease H"/>
    <property type="match status" value="1"/>
</dbReference>
<dbReference type="eggNOG" id="KOG0017">
    <property type="taxonomic scope" value="Eukaryota"/>
</dbReference>
<dbReference type="AlphaFoldDB" id="S2J2K6"/>
<protein>
    <recommendedName>
        <fullName evidence="3">Integrase catalytic domain-containing protein</fullName>
    </recommendedName>
</protein>
<dbReference type="InterPro" id="IPR036397">
    <property type="entry name" value="RNaseH_sf"/>
</dbReference>
<dbReference type="OrthoDB" id="2241474at2759"/>
<evidence type="ECO:0000313" key="2">
    <source>
        <dbReference type="Proteomes" id="UP000014254"/>
    </source>
</evidence>
<dbReference type="GO" id="GO:0003676">
    <property type="term" value="F:nucleic acid binding"/>
    <property type="evidence" value="ECO:0007669"/>
    <property type="project" value="InterPro"/>
</dbReference>
<accession>S2J2K6</accession>
<name>S2J2K6_MUCC1</name>
<evidence type="ECO:0000313" key="1">
    <source>
        <dbReference type="EMBL" id="EPB83869.1"/>
    </source>
</evidence>
<dbReference type="STRING" id="1220926.S2J2K6"/>
<dbReference type="VEuPathDB" id="FungiDB:HMPREF1544_09381"/>
<proteinExistence type="predicted"/>
<dbReference type="SUPFAM" id="SSF53098">
    <property type="entry name" value="Ribonuclease H-like"/>
    <property type="match status" value="1"/>
</dbReference>
<dbReference type="InParanoid" id="S2J2K6"/>
<dbReference type="EMBL" id="KE124056">
    <property type="protein sequence ID" value="EPB83869.1"/>
    <property type="molecule type" value="Genomic_DNA"/>
</dbReference>
<evidence type="ECO:0008006" key="3">
    <source>
        <dbReference type="Google" id="ProtNLM"/>
    </source>
</evidence>
<dbReference type="InterPro" id="IPR012337">
    <property type="entry name" value="RNaseH-like_sf"/>
</dbReference>
<dbReference type="OMA" id="PQDDIQH"/>
<dbReference type="Proteomes" id="UP000014254">
    <property type="component" value="Unassembled WGS sequence"/>
</dbReference>
<gene>
    <name evidence="1" type="ORF">HMPREF1544_09381</name>
</gene>
<organism evidence="1 2">
    <name type="scientific">Mucor circinelloides f. circinelloides (strain 1006PhL)</name>
    <name type="common">Mucormycosis agent</name>
    <name type="synonym">Calyptromyces circinelloides</name>
    <dbReference type="NCBI Taxonomy" id="1220926"/>
    <lineage>
        <taxon>Eukaryota</taxon>
        <taxon>Fungi</taxon>
        <taxon>Fungi incertae sedis</taxon>
        <taxon>Mucoromycota</taxon>
        <taxon>Mucoromycotina</taxon>
        <taxon>Mucoromycetes</taxon>
        <taxon>Mucorales</taxon>
        <taxon>Mucorineae</taxon>
        <taxon>Mucoraceae</taxon>
        <taxon>Mucor</taxon>
    </lineage>
</organism>
<reference evidence="2" key="1">
    <citation type="submission" date="2013-05" db="EMBL/GenBank/DDBJ databases">
        <title>The Genome sequence of Mucor circinelloides f. circinelloides 1006PhL.</title>
        <authorList>
            <consortium name="The Broad Institute Genomics Platform"/>
            <person name="Cuomo C."/>
            <person name="Earl A."/>
            <person name="Findley K."/>
            <person name="Lee S.C."/>
            <person name="Walker B."/>
            <person name="Young S."/>
            <person name="Zeng Q."/>
            <person name="Gargeya S."/>
            <person name="Fitzgerald M."/>
            <person name="Haas B."/>
            <person name="Abouelleil A."/>
            <person name="Allen A.W."/>
            <person name="Alvarado L."/>
            <person name="Arachchi H.M."/>
            <person name="Berlin A.M."/>
            <person name="Chapman S.B."/>
            <person name="Gainer-Dewar J."/>
            <person name="Goldberg J."/>
            <person name="Griggs A."/>
            <person name="Gujja S."/>
            <person name="Hansen M."/>
            <person name="Howarth C."/>
            <person name="Imamovic A."/>
            <person name="Ireland A."/>
            <person name="Larimer J."/>
            <person name="McCowan C."/>
            <person name="Murphy C."/>
            <person name="Pearson M."/>
            <person name="Poon T.W."/>
            <person name="Priest M."/>
            <person name="Roberts A."/>
            <person name="Saif S."/>
            <person name="Shea T."/>
            <person name="Sisk P."/>
            <person name="Sykes S."/>
            <person name="Wortman J."/>
            <person name="Nusbaum C."/>
            <person name="Birren B."/>
        </authorList>
    </citation>
    <scope>NUCLEOTIDE SEQUENCE [LARGE SCALE GENOMIC DNA]</scope>
    <source>
        <strain evidence="2">1006PhL</strain>
    </source>
</reference>
<sequence length="359" mass="41901">MTLSNSSKVVDWITREDFEEMVETFIQRKTPKFQSKALITADMVQDALLVLKEKNSQVRTPSFRFWARKRFLSHKEQRGNWVLCAREEHDMIGKPVCPREELFDVITEAHINSNHRGRDPTYDWVKKSRSYVPKELCDMLVKKCTRCTIKRKTKECTDIRVEKPIATTRFMTMLKMTLIEYQLGSDKPFILCLKDVYSNFHWAYALETTSVQSVIPTLHRLFCQFGRPSILNNNCRFTQDMIDALTHHWPALRLIHSQHDADHCTKEDSAFALQLSQWFQGSHHANHTIWPDYLFDFCCHQNTTTNPETGKIPHDIVFGKMLPQDDIQHIWESILSTDSHTVSDQSEKIVVKVVDAGKN</sequence>
<keyword evidence="2" id="KW-1185">Reference proteome</keyword>